<dbReference type="FunFam" id="3.40.50.1460:FF:000008">
    <property type="entry name" value="caspase-8 isoform X1"/>
    <property type="match status" value="1"/>
</dbReference>
<dbReference type="InterPro" id="IPR011600">
    <property type="entry name" value="Pept_C14_caspase"/>
</dbReference>
<evidence type="ECO:0000256" key="7">
    <source>
        <dbReference type="ARBA" id="ARBA00022553"/>
    </source>
</evidence>
<dbReference type="InterPro" id="IPR002138">
    <property type="entry name" value="Pept_C14_p10"/>
</dbReference>
<dbReference type="Gene3D" id="3.40.50.1460">
    <property type="match status" value="1"/>
</dbReference>
<dbReference type="GO" id="GO:0004197">
    <property type="term" value="F:cysteine-type endopeptidase activity"/>
    <property type="evidence" value="ECO:0007669"/>
    <property type="project" value="InterPro"/>
</dbReference>
<reference evidence="22" key="2">
    <citation type="submission" date="2020-11" db="EMBL/GenBank/DDBJ databases">
        <authorList>
            <person name="McCartney M.A."/>
            <person name="Auch B."/>
            <person name="Kono T."/>
            <person name="Mallez S."/>
            <person name="Becker A."/>
            <person name="Gohl D.M."/>
            <person name="Silverstein K.A.T."/>
            <person name="Koren S."/>
            <person name="Bechman K.B."/>
            <person name="Herman A."/>
            <person name="Abrahante J.E."/>
            <person name="Garbe J."/>
        </authorList>
    </citation>
    <scope>NUCLEOTIDE SEQUENCE</scope>
    <source>
        <strain evidence="22">Duluth1</strain>
        <tissue evidence="22">Whole animal</tissue>
    </source>
</reference>
<gene>
    <name evidence="22" type="ORF">DPMN_182807</name>
</gene>
<dbReference type="GO" id="GO:0005886">
    <property type="term" value="C:plasma membrane"/>
    <property type="evidence" value="ECO:0007669"/>
    <property type="project" value="UniProtKB-ARBA"/>
</dbReference>
<evidence type="ECO:0000313" key="23">
    <source>
        <dbReference type="Proteomes" id="UP000828390"/>
    </source>
</evidence>
<feature type="non-terminal residue" evidence="22">
    <location>
        <position position="1"/>
    </location>
</feature>
<dbReference type="Pfam" id="PF00656">
    <property type="entry name" value="Peptidase_C14"/>
    <property type="match status" value="1"/>
</dbReference>
<dbReference type="InterPro" id="IPR016129">
    <property type="entry name" value="Caspase_his_AS"/>
</dbReference>
<dbReference type="GO" id="GO:0042981">
    <property type="term" value="P:regulation of apoptotic process"/>
    <property type="evidence" value="ECO:0007669"/>
    <property type="project" value="UniProtKB-ARBA"/>
</dbReference>
<evidence type="ECO:0000256" key="17">
    <source>
        <dbReference type="ARBA" id="ARBA00066479"/>
    </source>
</evidence>
<dbReference type="InterPro" id="IPR033139">
    <property type="entry name" value="Caspase_cys_AS"/>
</dbReference>
<evidence type="ECO:0000256" key="19">
    <source>
        <dbReference type="RuleBase" id="RU003971"/>
    </source>
</evidence>
<accession>A0A9D4DGD4</accession>
<dbReference type="CDD" id="cd00032">
    <property type="entry name" value="CASc"/>
    <property type="match status" value="1"/>
</dbReference>
<feature type="domain" description="Caspase family p10" evidence="20">
    <location>
        <begin position="202"/>
        <end position="278"/>
    </location>
</feature>
<dbReference type="AlphaFoldDB" id="A0A9D4DGD4"/>
<dbReference type="GO" id="GO:0032991">
    <property type="term" value="C:protein-containing complex"/>
    <property type="evidence" value="ECO:0007669"/>
    <property type="project" value="UniProtKB-ARBA"/>
</dbReference>
<keyword evidence="23" id="KW-1185">Reference proteome</keyword>
<dbReference type="Proteomes" id="UP000828390">
    <property type="component" value="Unassembled WGS sequence"/>
</dbReference>
<dbReference type="GO" id="GO:0005634">
    <property type="term" value="C:nucleus"/>
    <property type="evidence" value="ECO:0007669"/>
    <property type="project" value="UniProtKB-SubCell"/>
</dbReference>
<evidence type="ECO:0000256" key="1">
    <source>
        <dbReference type="ARBA" id="ARBA00004123"/>
    </source>
</evidence>
<evidence type="ECO:0000256" key="3">
    <source>
        <dbReference type="ARBA" id="ARBA00004496"/>
    </source>
</evidence>
<evidence type="ECO:0000256" key="2">
    <source>
        <dbReference type="ARBA" id="ARBA00004308"/>
    </source>
</evidence>
<keyword evidence="13" id="KW-0472">Membrane</keyword>
<dbReference type="PROSITE" id="PS01121">
    <property type="entry name" value="CASPASE_HIS"/>
    <property type="match status" value="1"/>
</dbReference>
<evidence type="ECO:0000256" key="8">
    <source>
        <dbReference type="ARBA" id="ARBA00022670"/>
    </source>
</evidence>
<keyword evidence="15" id="KW-0539">Nucleus</keyword>
<evidence type="ECO:0000256" key="18">
    <source>
        <dbReference type="ARBA" id="ARBA00068172"/>
    </source>
</evidence>
<keyword evidence="14" id="KW-0865">Zymogen</keyword>
<keyword evidence="9" id="KW-0053">Apoptosis</keyword>
<evidence type="ECO:0000256" key="11">
    <source>
        <dbReference type="ARBA" id="ARBA00022801"/>
    </source>
</evidence>
<evidence type="ECO:0000256" key="10">
    <source>
        <dbReference type="ARBA" id="ARBA00022737"/>
    </source>
</evidence>
<feature type="domain" description="Caspase family p20" evidence="21">
    <location>
        <begin position="45"/>
        <end position="177"/>
    </location>
</feature>
<evidence type="ECO:0000256" key="4">
    <source>
        <dbReference type="ARBA" id="ARBA00009279"/>
    </source>
</evidence>
<dbReference type="PROSITE" id="PS50208">
    <property type="entry name" value="CASPASE_P20"/>
    <property type="match status" value="1"/>
</dbReference>
<comment type="catalytic activity">
    <reaction evidence="16">
        <text>Strict requirement for Asp at position P1 and has a preferred cleavage sequence of (Leu/Asp/Val)-Glu-Thr-Asp-|-(Gly/Ser/Ala).</text>
        <dbReference type="EC" id="3.4.22.61"/>
    </reaction>
</comment>
<evidence type="ECO:0000259" key="20">
    <source>
        <dbReference type="PROSITE" id="PS50207"/>
    </source>
</evidence>
<name>A0A9D4DGD4_DREPO</name>
<evidence type="ECO:0000256" key="12">
    <source>
        <dbReference type="ARBA" id="ARBA00022807"/>
    </source>
</evidence>
<comment type="similarity">
    <text evidence="5 19">Belongs to the peptidase C14A family.</text>
</comment>
<dbReference type="InterPro" id="IPR029030">
    <property type="entry name" value="Caspase-like_dom_sf"/>
</dbReference>
<keyword evidence="6" id="KW-0963">Cytoplasm</keyword>
<keyword evidence="8" id="KW-0645">Protease</keyword>
<evidence type="ECO:0000256" key="5">
    <source>
        <dbReference type="ARBA" id="ARBA00010134"/>
    </source>
</evidence>
<protein>
    <recommendedName>
        <fullName evidence="18">Caspase-8</fullName>
        <ecNumber evidence="17">3.4.22.61</ecNumber>
    </recommendedName>
</protein>
<keyword evidence="12" id="KW-0788">Thiol protease</keyword>
<evidence type="ECO:0000259" key="21">
    <source>
        <dbReference type="PROSITE" id="PS50208"/>
    </source>
</evidence>
<dbReference type="SMART" id="SM00115">
    <property type="entry name" value="CASc"/>
    <property type="match status" value="1"/>
</dbReference>
<evidence type="ECO:0000256" key="15">
    <source>
        <dbReference type="ARBA" id="ARBA00023242"/>
    </source>
</evidence>
<dbReference type="SUPFAM" id="SSF52129">
    <property type="entry name" value="Caspase-like"/>
    <property type="match status" value="1"/>
</dbReference>
<keyword evidence="11" id="KW-0378">Hydrolase</keyword>
<dbReference type="InterPro" id="IPR015917">
    <property type="entry name" value="Pept_C14A"/>
</dbReference>
<dbReference type="Pfam" id="PF04598">
    <property type="entry name" value="Gasdermin"/>
    <property type="match status" value="1"/>
</dbReference>
<dbReference type="PANTHER" id="PTHR48169:SF7">
    <property type="entry name" value="CASPASE 10"/>
    <property type="match status" value="1"/>
</dbReference>
<keyword evidence="7" id="KW-0597">Phosphoprotein</keyword>
<dbReference type="GO" id="GO:0006915">
    <property type="term" value="P:apoptotic process"/>
    <property type="evidence" value="ECO:0007669"/>
    <property type="project" value="UniProtKB-KW"/>
</dbReference>
<dbReference type="InterPro" id="IPR040460">
    <property type="entry name" value="Gasdermin_pore"/>
</dbReference>
<dbReference type="GO" id="GO:0012505">
    <property type="term" value="C:endomembrane system"/>
    <property type="evidence" value="ECO:0007669"/>
    <property type="project" value="UniProtKB-SubCell"/>
</dbReference>
<comment type="caution">
    <text evidence="22">The sequence shown here is derived from an EMBL/GenBank/DDBJ whole genome shotgun (WGS) entry which is preliminary data.</text>
</comment>
<dbReference type="PRINTS" id="PR00376">
    <property type="entry name" value="IL1BCENZYME"/>
</dbReference>
<comment type="subcellular location">
    <subcellularLocation>
        <location evidence="3">Cytoplasm</location>
    </subcellularLocation>
    <subcellularLocation>
        <location evidence="2">Endomembrane system</location>
    </subcellularLocation>
    <subcellularLocation>
        <location evidence="1">Nucleus</location>
    </subcellularLocation>
</comment>
<evidence type="ECO:0000256" key="14">
    <source>
        <dbReference type="ARBA" id="ARBA00023145"/>
    </source>
</evidence>
<dbReference type="EMBL" id="JAIWYP010000010">
    <property type="protein sequence ID" value="KAH3748363.1"/>
    <property type="molecule type" value="Genomic_DNA"/>
</dbReference>
<dbReference type="PANTHER" id="PTHR48169">
    <property type="entry name" value="DED DOMAIN-CONTAINING PROTEIN"/>
    <property type="match status" value="1"/>
</dbReference>
<evidence type="ECO:0000256" key="13">
    <source>
        <dbReference type="ARBA" id="ARBA00023136"/>
    </source>
</evidence>
<reference evidence="22" key="1">
    <citation type="journal article" date="2019" name="bioRxiv">
        <title>The Genome of the Zebra Mussel, Dreissena polymorpha: A Resource for Invasive Species Research.</title>
        <authorList>
            <person name="McCartney M.A."/>
            <person name="Auch B."/>
            <person name="Kono T."/>
            <person name="Mallez S."/>
            <person name="Zhang Y."/>
            <person name="Obille A."/>
            <person name="Becker A."/>
            <person name="Abrahante J.E."/>
            <person name="Garbe J."/>
            <person name="Badalamenti J.P."/>
            <person name="Herman A."/>
            <person name="Mangelson H."/>
            <person name="Liachko I."/>
            <person name="Sullivan S."/>
            <person name="Sone E.D."/>
            <person name="Koren S."/>
            <person name="Silverstein K.A.T."/>
            <person name="Beckman K.B."/>
            <person name="Gohl D.M."/>
        </authorList>
    </citation>
    <scope>NUCLEOTIDE SEQUENCE</scope>
    <source>
        <strain evidence="22">Duluth1</strain>
        <tissue evidence="22">Whole animal</tissue>
    </source>
</reference>
<dbReference type="GO" id="GO:0051604">
    <property type="term" value="P:protein maturation"/>
    <property type="evidence" value="ECO:0007669"/>
    <property type="project" value="UniProtKB-ARBA"/>
</dbReference>
<dbReference type="PROSITE" id="PS50207">
    <property type="entry name" value="CASPASE_P10"/>
    <property type="match status" value="1"/>
</dbReference>
<comment type="similarity">
    <text evidence="4">Belongs to the gasdermin family.</text>
</comment>
<dbReference type="InterPro" id="IPR001309">
    <property type="entry name" value="Pept_C14_p20"/>
</dbReference>
<evidence type="ECO:0000256" key="6">
    <source>
        <dbReference type="ARBA" id="ARBA00022490"/>
    </source>
</evidence>
<keyword evidence="10" id="KW-0677">Repeat</keyword>
<evidence type="ECO:0000313" key="22">
    <source>
        <dbReference type="EMBL" id="KAH3748363.1"/>
    </source>
</evidence>
<organism evidence="22 23">
    <name type="scientific">Dreissena polymorpha</name>
    <name type="common">Zebra mussel</name>
    <name type="synonym">Mytilus polymorpha</name>
    <dbReference type="NCBI Taxonomy" id="45954"/>
    <lineage>
        <taxon>Eukaryota</taxon>
        <taxon>Metazoa</taxon>
        <taxon>Spiralia</taxon>
        <taxon>Lophotrochozoa</taxon>
        <taxon>Mollusca</taxon>
        <taxon>Bivalvia</taxon>
        <taxon>Autobranchia</taxon>
        <taxon>Heteroconchia</taxon>
        <taxon>Euheterodonta</taxon>
        <taxon>Imparidentia</taxon>
        <taxon>Neoheterodontei</taxon>
        <taxon>Myida</taxon>
        <taxon>Dreissenoidea</taxon>
        <taxon>Dreissenidae</taxon>
        <taxon>Dreissena</taxon>
    </lineage>
</organism>
<dbReference type="GO" id="GO:0006508">
    <property type="term" value="P:proteolysis"/>
    <property type="evidence" value="ECO:0007669"/>
    <property type="project" value="UniProtKB-KW"/>
</dbReference>
<evidence type="ECO:0000256" key="9">
    <source>
        <dbReference type="ARBA" id="ARBA00022703"/>
    </source>
</evidence>
<dbReference type="GO" id="GO:0005737">
    <property type="term" value="C:cytoplasm"/>
    <property type="evidence" value="ECO:0007669"/>
    <property type="project" value="UniProtKB-SubCell"/>
</dbReference>
<proteinExistence type="inferred from homology"/>
<sequence>QGQRSAQVATRGDGTTRLLQQFAATNLNVKNPSGELDAYKMDSNPRGWCVIINNQDFYTDPSDRDAQAMPPRMGTLKDAENLTYTFKKLGFVVQRYDNLTADEMMRTLVDASHNVDHSKFDCFVCCILTHGVLNHLYGANSRLISLKELTSCFQTNRCPTLAGKPKLFFLQACQGRDKMEAGEVPERDAPEPFNDVEVDTLPREMLPNEADFLLGYATVPGYVSFRSRNQGSWYIRKLCEYLGKYANKHHLLDILTEVNREVAKADANLDGGRYKQVPAPTFNSVKIAQGLINIKHGIYFLVAAGLWKLDVLRGESSTINMFTAACQQFVKSIGKTTLHATPSLDEKDNVKMFQVVLKSKRRRFIFWEKSVFRPSEFQLTDMMVDRKPLNVKMTTTDLVQEFNRTSKLSLKGKIGAEICKEIIDVELDANDTITLDIKFGSVKKQELGEQDMIDELSDRHINMEHPYVRQIRKDKRNSLCLISGVALLPDGGTIHRVTDEDLEAIAKAAPLKANGSAGVEYVKDRDIRLAKDTAVAYNVQELDIDTNTGAIQLVLTGGKTGGGFRACVGYDEVDAGTGDVSVDFQLDHAREVFAYFLDLDPKTRSEVNKNLLKLMEYPRDVDVIADLLNNIEAGQEVNNSVSDLAKRVVSPREVWQYVLEQAGFSVDDDSLVIPKSKERVSMFGEFFDAATVVEESLLKLLTSLSASNAENMLLVLKSGIQRAPVTVKNIVAEVLSDKTSHKMLEHLKYHLDELGVIAPPAEMPFCIDALYWIVFALYGK</sequence>
<dbReference type="PROSITE" id="PS01122">
    <property type="entry name" value="CASPASE_CYS"/>
    <property type="match status" value="1"/>
</dbReference>
<evidence type="ECO:0000256" key="16">
    <source>
        <dbReference type="ARBA" id="ARBA00051626"/>
    </source>
</evidence>
<dbReference type="EC" id="3.4.22.61" evidence="17"/>